<comment type="catalytic activity">
    <reaction evidence="1">
        <text>Hydrolysis of terminal non-reducing N-acetyl-D-hexosamine residues in N-acetyl-beta-D-hexosaminides.</text>
        <dbReference type="EC" id="3.2.1.52"/>
    </reaction>
</comment>
<dbReference type="Gene3D" id="3.20.20.300">
    <property type="entry name" value="Glycoside hydrolase, family 3, N-terminal domain"/>
    <property type="match status" value="1"/>
</dbReference>
<dbReference type="PANTHER" id="PTHR30480:SF13">
    <property type="entry name" value="BETA-HEXOSAMINIDASE"/>
    <property type="match status" value="1"/>
</dbReference>
<keyword evidence="8" id="KW-1185">Reference proteome</keyword>
<evidence type="ECO:0000313" key="8">
    <source>
        <dbReference type="Proteomes" id="UP000593594"/>
    </source>
</evidence>
<keyword evidence="5 7" id="KW-0326">Glycosidase</keyword>
<evidence type="ECO:0000256" key="2">
    <source>
        <dbReference type="ARBA" id="ARBA00005336"/>
    </source>
</evidence>
<dbReference type="KEGG" id="kmn:HW532_02465"/>
<protein>
    <recommendedName>
        <fullName evidence="3">beta-N-acetylhexosaminidase</fullName>
        <ecNumber evidence="3">3.2.1.52</ecNumber>
    </recommendedName>
</protein>
<dbReference type="InterPro" id="IPR019800">
    <property type="entry name" value="Glyco_hydro_3_AS"/>
</dbReference>
<evidence type="ECO:0000256" key="5">
    <source>
        <dbReference type="ARBA" id="ARBA00023295"/>
    </source>
</evidence>
<evidence type="ECO:0000256" key="3">
    <source>
        <dbReference type="ARBA" id="ARBA00012663"/>
    </source>
</evidence>
<dbReference type="Proteomes" id="UP000593594">
    <property type="component" value="Chromosome"/>
</dbReference>
<dbReference type="RefSeq" id="WP_213162907.1">
    <property type="nucleotide sequence ID" value="NZ_CP058214.1"/>
</dbReference>
<sequence>MTISAFISGCAGPELTDDERAFFRETDPWGLILFARNCVTAGQVSALVADYRACVGREDAPVLIDQEGGRVQRIGPPDWRAYPPAEAIGALYEADPRKAAATAYRLARLMAGDLSALGITVDCVPVLDVRDPDGHDVIGDRAYGDDPVRVAALGRAVCEGMLDGGVLPVVKHIPGHGRAGADSHLSLPVVDAPASALRAVDFAPFRALNDMPLAMTAHVVYTALDRDRPATCSSAIVKAVIRGEIGFDGLLMSDDLSMKALSGTLAERTRDALGAGCDIVLHCNGELSEMQEVAAAAGPLKGRALDRAERALARLSAPKAWDNAEALADLAMLNGESV</sequence>
<gene>
    <name evidence="7" type="primary">nagZ</name>
    <name evidence="7" type="ORF">HW532_02465</name>
</gene>
<dbReference type="InterPro" id="IPR036962">
    <property type="entry name" value="Glyco_hydro_3_N_sf"/>
</dbReference>
<dbReference type="EMBL" id="CP058214">
    <property type="protein sequence ID" value="QPC41685.1"/>
    <property type="molecule type" value="Genomic_DNA"/>
</dbReference>
<dbReference type="PANTHER" id="PTHR30480">
    <property type="entry name" value="BETA-HEXOSAMINIDASE-RELATED"/>
    <property type="match status" value="1"/>
</dbReference>
<feature type="domain" description="Glycoside hydrolase family 3 N-terminal" evidence="6">
    <location>
        <begin position="30"/>
        <end position="300"/>
    </location>
</feature>
<dbReference type="GO" id="GO:0009254">
    <property type="term" value="P:peptidoglycan turnover"/>
    <property type="evidence" value="ECO:0007669"/>
    <property type="project" value="TreeGrafter"/>
</dbReference>
<dbReference type="AlphaFoldDB" id="A0A7S8HAK9"/>
<dbReference type="GO" id="GO:0004563">
    <property type="term" value="F:beta-N-acetylhexosaminidase activity"/>
    <property type="evidence" value="ECO:0007669"/>
    <property type="project" value="UniProtKB-EC"/>
</dbReference>
<dbReference type="InterPro" id="IPR017853">
    <property type="entry name" value="GH"/>
</dbReference>
<dbReference type="InterPro" id="IPR050226">
    <property type="entry name" value="NagZ_Beta-hexosaminidase"/>
</dbReference>
<proteinExistence type="inferred from homology"/>
<organism evidence="7 8">
    <name type="scientific">Kaustia mangrovi</name>
    <dbReference type="NCBI Taxonomy" id="2593653"/>
    <lineage>
        <taxon>Bacteria</taxon>
        <taxon>Pseudomonadati</taxon>
        <taxon>Pseudomonadota</taxon>
        <taxon>Alphaproteobacteria</taxon>
        <taxon>Hyphomicrobiales</taxon>
        <taxon>Parvibaculaceae</taxon>
        <taxon>Kaustia</taxon>
    </lineage>
</organism>
<reference evidence="7 8" key="1">
    <citation type="submission" date="2020-06" db="EMBL/GenBank/DDBJ databases">
        <title>Genome sequence of 2 isolates from Red Sea Mangroves.</title>
        <authorList>
            <person name="Sefrji F."/>
            <person name="Michoud G."/>
            <person name="Merlino G."/>
            <person name="Daffonchio D."/>
        </authorList>
    </citation>
    <scope>NUCLEOTIDE SEQUENCE [LARGE SCALE GENOMIC DNA]</scope>
    <source>
        <strain evidence="7 8">R1DC25</strain>
    </source>
</reference>
<dbReference type="Pfam" id="PF00933">
    <property type="entry name" value="Glyco_hydro_3"/>
    <property type="match status" value="1"/>
</dbReference>
<keyword evidence="4 7" id="KW-0378">Hydrolase</keyword>
<evidence type="ECO:0000256" key="4">
    <source>
        <dbReference type="ARBA" id="ARBA00022801"/>
    </source>
</evidence>
<accession>A0A7S8HAK9</accession>
<evidence type="ECO:0000313" key="7">
    <source>
        <dbReference type="EMBL" id="QPC41685.1"/>
    </source>
</evidence>
<comment type="similarity">
    <text evidence="2">Belongs to the glycosyl hydrolase 3 family.</text>
</comment>
<dbReference type="GO" id="GO:0005975">
    <property type="term" value="P:carbohydrate metabolic process"/>
    <property type="evidence" value="ECO:0007669"/>
    <property type="project" value="InterPro"/>
</dbReference>
<dbReference type="PROSITE" id="PS00775">
    <property type="entry name" value="GLYCOSYL_HYDROL_F3"/>
    <property type="match status" value="1"/>
</dbReference>
<dbReference type="EC" id="3.2.1.52" evidence="3"/>
<evidence type="ECO:0000259" key="6">
    <source>
        <dbReference type="Pfam" id="PF00933"/>
    </source>
</evidence>
<evidence type="ECO:0000256" key="1">
    <source>
        <dbReference type="ARBA" id="ARBA00001231"/>
    </source>
</evidence>
<dbReference type="InterPro" id="IPR001764">
    <property type="entry name" value="Glyco_hydro_3_N"/>
</dbReference>
<dbReference type="SUPFAM" id="SSF51445">
    <property type="entry name" value="(Trans)glycosidases"/>
    <property type="match status" value="1"/>
</dbReference>
<name>A0A7S8HAK9_9HYPH</name>
<dbReference type="NCBIfam" id="NF003740">
    <property type="entry name" value="PRK05337.1"/>
    <property type="match status" value="1"/>
</dbReference>